<name>A0A5B8RGZ4_9ZZZZ</name>
<sequence length="130" mass="15300">MRNARAERWGNPVWEARYVGCGLSLDEAAEWLGIHPRTLYRQEVGEARPAGPVLRALRLRAGDLGQCHQDWQGWRIGPDGLLYWEHLRRGFRPGEIAALPCHYQVAVQLRKMTREYRRIQALLKRRNRRF</sequence>
<accession>A0A5B8RGZ4</accession>
<protein>
    <submittedName>
        <fullName evidence="1">Uncharacterized protein</fullName>
    </submittedName>
</protein>
<dbReference type="InterPro" id="IPR010982">
    <property type="entry name" value="Lambda_DNA-bd_dom_sf"/>
</dbReference>
<evidence type="ECO:0000313" key="1">
    <source>
        <dbReference type="EMBL" id="QEA05987.1"/>
    </source>
</evidence>
<dbReference type="Gene3D" id="1.10.260.40">
    <property type="entry name" value="lambda repressor-like DNA-binding domains"/>
    <property type="match status" value="1"/>
</dbReference>
<dbReference type="GO" id="GO:0003677">
    <property type="term" value="F:DNA binding"/>
    <property type="evidence" value="ECO:0007669"/>
    <property type="project" value="InterPro"/>
</dbReference>
<organism evidence="1">
    <name type="scientific">uncultured organism</name>
    <dbReference type="NCBI Taxonomy" id="155900"/>
    <lineage>
        <taxon>unclassified sequences</taxon>
        <taxon>environmental samples</taxon>
    </lineage>
</organism>
<reference evidence="1" key="1">
    <citation type="submission" date="2019-06" db="EMBL/GenBank/DDBJ databases">
        <authorList>
            <person name="Murdoch R.W."/>
            <person name="Fathepure B."/>
        </authorList>
    </citation>
    <scope>NUCLEOTIDE SEQUENCE</scope>
</reference>
<dbReference type="AlphaFoldDB" id="A0A5B8RGZ4"/>
<dbReference type="EMBL" id="MN079119">
    <property type="protein sequence ID" value="QEA05987.1"/>
    <property type="molecule type" value="Genomic_DNA"/>
</dbReference>
<proteinExistence type="predicted"/>
<gene>
    <name evidence="1" type="ORF">KBTEX_02316</name>
</gene>